<feature type="compositionally biased region" description="Pro residues" evidence="1">
    <location>
        <begin position="100"/>
        <end position="117"/>
    </location>
</feature>
<keyword evidence="4" id="KW-1185">Reference proteome</keyword>
<evidence type="ECO:0000256" key="2">
    <source>
        <dbReference type="SAM" id="Phobius"/>
    </source>
</evidence>
<keyword evidence="2" id="KW-1133">Transmembrane helix</keyword>
<gene>
    <name evidence="3" type="ORF">FNH09_32940</name>
</gene>
<keyword evidence="2" id="KW-0812">Transmembrane</keyword>
<reference evidence="3 4" key="1">
    <citation type="submission" date="2019-07" db="EMBL/GenBank/DDBJ databases">
        <title>New species of Amycolatopsis and Streptomyces.</title>
        <authorList>
            <person name="Duangmal K."/>
            <person name="Teo W.F.A."/>
            <person name="Lipun K."/>
        </authorList>
    </citation>
    <scope>NUCLEOTIDE SEQUENCE [LARGE SCALE GENOMIC DNA]</scope>
    <source>
        <strain evidence="3 4">NBRC 109810</strain>
    </source>
</reference>
<sequence>MDAFGWDGSGPAHEPGAGREAGFGHEPSPGREPSSGHESSSGREPGSGYEWNEEGSAPPWASAETRTGPALPPSWTPSPDGSAAPLPPPWTPSPDDRPATPLPSPWAPAAGPTPAPAPASGSTPVRSRVARPLLVITATVVLGAGVGTGLWYLTRDPGTLPGAAPTVAAPAAEDTAATDGTAASEDTASTPATDADATSAPPTASAPVKSSAAPSGSAAPGYRTARDPVGYTVAVPEGWTRRQKQGELAPVVSYDSPYDGRRLQIFALAESTPAESLDLAEHDPGYGFARQPGYRVLDRRSDTAWSELTYRYDDADGGPRQVIDHRFRAADGTLYAIRSSGPENLAADLVRAPLATAVASFCPSGGRCG</sequence>
<proteinExistence type="predicted"/>
<feature type="transmembrane region" description="Helical" evidence="2">
    <location>
        <begin position="133"/>
        <end position="153"/>
    </location>
</feature>
<feature type="region of interest" description="Disordered" evidence="1">
    <location>
        <begin position="1"/>
        <end position="124"/>
    </location>
</feature>
<dbReference type="Proteomes" id="UP000325849">
    <property type="component" value="Unassembled WGS sequence"/>
</dbReference>
<dbReference type="EMBL" id="VJZD01000183">
    <property type="protein sequence ID" value="MPY35866.1"/>
    <property type="molecule type" value="Genomic_DNA"/>
</dbReference>
<protein>
    <recommendedName>
        <fullName evidence="5">Serine/arginine repetitive matrix protein 2</fullName>
    </recommendedName>
</protein>
<organism evidence="3 4">
    <name type="scientific">Streptomyces adustus</name>
    <dbReference type="NCBI Taxonomy" id="1609272"/>
    <lineage>
        <taxon>Bacteria</taxon>
        <taxon>Bacillati</taxon>
        <taxon>Actinomycetota</taxon>
        <taxon>Actinomycetes</taxon>
        <taxon>Kitasatosporales</taxon>
        <taxon>Streptomycetaceae</taxon>
        <taxon>Streptomyces</taxon>
    </lineage>
</organism>
<feature type="region of interest" description="Disordered" evidence="1">
    <location>
        <begin position="164"/>
        <end position="225"/>
    </location>
</feature>
<dbReference type="AlphaFoldDB" id="A0A5N8VM26"/>
<keyword evidence="2" id="KW-0472">Membrane</keyword>
<comment type="caution">
    <text evidence="3">The sequence shown here is derived from an EMBL/GenBank/DDBJ whole genome shotgun (WGS) entry which is preliminary data.</text>
</comment>
<name>A0A5N8VM26_9ACTN</name>
<accession>A0A5N8VM26</accession>
<feature type="compositionally biased region" description="Low complexity" evidence="1">
    <location>
        <begin position="164"/>
        <end position="220"/>
    </location>
</feature>
<dbReference type="OrthoDB" id="4335221at2"/>
<evidence type="ECO:0008006" key="5">
    <source>
        <dbReference type="Google" id="ProtNLM"/>
    </source>
</evidence>
<evidence type="ECO:0000256" key="1">
    <source>
        <dbReference type="SAM" id="MobiDB-lite"/>
    </source>
</evidence>
<evidence type="ECO:0000313" key="4">
    <source>
        <dbReference type="Proteomes" id="UP000325849"/>
    </source>
</evidence>
<evidence type="ECO:0000313" key="3">
    <source>
        <dbReference type="EMBL" id="MPY35866.1"/>
    </source>
</evidence>